<reference evidence="3" key="1">
    <citation type="submission" date="2023-07" db="EMBL/GenBank/DDBJ databases">
        <authorList>
            <consortium name="AG Swart"/>
            <person name="Singh M."/>
            <person name="Singh A."/>
            <person name="Seah K."/>
            <person name="Emmerich C."/>
        </authorList>
    </citation>
    <scope>NUCLEOTIDE SEQUENCE</scope>
    <source>
        <strain evidence="3">DP1</strain>
    </source>
</reference>
<feature type="region of interest" description="Disordered" evidence="2">
    <location>
        <begin position="1"/>
        <end position="69"/>
    </location>
</feature>
<gene>
    <name evidence="3" type="ORF">ECRASSUSDP1_LOCUS12423</name>
</gene>
<evidence type="ECO:0000256" key="2">
    <source>
        <dbReference type="SAM" id="MobiDB-lite"/>
    </source>
</evidence>
<keyword evidence="1" id="KW-0175">Coiled coil</keyword>
<protein>
    <submittedName>
        <fullName evidence="3">Uncharacterized protein</fullName>
    </submittedName>
</protein>
<feature type="compositionally biased region" description="Low complexity" evidence="2">
    <location>
        <begin position="47"/>
        <end position="64"/>
    </location>
</feature>
<feature type="compositionally biased region" description="Polar residues" evidence="2">
    <location>
        <begin position="34"/>
        <end position="43"/>
    </location>
</feature>
<keyword evidence="4" id="KW-1185">Reference proteome</keyword>
<dbReference type="EMBL" id="CAMPGE010012330">
    <property type="protein sequence ID" value="CAI2371103.1"/>
    <property type="molecule type" value="Genomic_DNA"/>
</dbReference>
<accession>A0AAD1UP91</accession>
<evidence type="ECO:0000256" key="1">
    <source>
        <dbReference type="SAM" id="Coils"/>
    </source>
</evidence>
<sequence length="400" mass="45754">MTDSHPLLNSQSPLNIVISNKTRHKDLPPKDFFSVNTETTTHPKSILNLQNPPKSPLNLSSKPNESNSPSYKILYRSEEEDQVLHDQLDLIDKAIQEGTDVFKEVRKADGNLKVVDSLVKKISLCNSENVTHHLSQVVSDKEVKIGELKEEISYLQDLRVENDILRGKVKQLEDKVVDLETEINLFDYSKTVARKVEKDKKTFLDQLVKKRRSTNPADSSHYVHISKFHKLKDTLIAEKCKSADYQKEVINLNKTIADLREINDHMKESLRKFISQNQEQDELSLHSSMNFSSKNAGNGRKRSNLNASQLNSHFISKYLNKLRKSVESYDIYDTKRNKSMLHNYHNPTDFVPPALISPNSHISSPKDTLPSKFNLPTPSSKNYSTSRFIASKKSPLNKFL</sequence>
<comment type="caution">
    <text evidence="3">The sequence shown here is derived from an EMBL/GenBank/DDBJ whole genome shotgun (WGS) entry which is preliminary data.</text>
</comment>
<dbReference type="Proteomes" id="UP001295684">
    <property type="component" value="Unassembled WGS sequence"/>
</dbReference>
<feature type="compositionally biased region" description="Polar residues" evidence="2">
    <location>
        <begin position="1"/>
        <end position="20"/>
    </location>
</feature>
<feature type="coiled-coil region" evidence="1">
    <location>
        <begin position="155"/>
        <end position="182"/>
    </location>
</feature>
<proteinExistence type="predicted"/>
<dbReference type="AlphaFoldDB" id="A0AAD1UP91"/>
<evidence type="ECO:0000313" key="4">
    <source>
        <dbReference type="Proteomes" id="UP001295684"/>
    </source>
</evidence>
<evidence type="ECO:0000313" key="3">
    <source>
        <dbReference type="EMBL" id="CAI2371103.1"/>
    </source>
</evidence>
<name>A0AAD1UP91_EUPCR</name>
<feature type="region of interest" description="Disordered" evidence="2">
    <location>
        <begin position="284"/>
        <end position="303"/>
    </location>
</feature>
<feature type="compositionally biased region" description="Polar residues" evidence="2">
    <location>
        <begin position="285"/>
        <end position="296"/>
    </location>
</feature>
<organism evidence="3 4">
    <name type="scientific">Euplotes crassus</name>
    <dbReference type="NCBI Taxonomy" id="5936"/>
    <lineage>
        <taxon>Eukaryota</taxon>
        <taxon>Sar</taxon>
        <taxon>Alveolata</taxon>
        <taxon>Ciliophora</taxon>
        <taxon>Intramacronucleata</taxon>
        <taxon>Spirotrichea</taxon>
        <taxon>Hypotrichia</taxon>
        <taxon>Euplotida</taxon>
        <taxon>Euplotidae</taxon>
        <taxon>Moneuplotes</taxon>
    </lineage>
</organism>